<dbReference type="AlphaFoldDB" id="A0A7U4QIQ9"/>
<feature type="transmembrane region" description="Helical" evidence="7">
    <location>
        <begin position="454"/>
        <end position="472"/>
    </location>
</feature>
<evidence type="ECO:0000256" key="6">
    <source>
        <dbReference type="ARBA" id="ARBA00023136"/>
    </source>
</evidence>
<gene>
    <name evidence="9" type="ORF">HS1_000249</name>
</gene>
<reference evidence="9 10" key="1">
    <citation type="submission" date="2015-10" db="EMBL/GenBank/DDBJ databases">
        <title>Candidatus Desulfofervidus auxilii, a hydrogenotrophic sulfate-reducing bacterium involved in the thermophilic anaerobic oxidation of methane.</title>
        <authorList>
            <person name="Krukenberg V."/>
            <person name="Richter M."/>
            <person name="Wegener G."/>
        </authorList>
    </citation>
    <scope>NUCLEOTIDE SEQUENCE [LARGE SCALE GENOMIC DNA]</scope>
    <source>
        <strain evidence="9 10">HS1</strain>
    </source>
</reference>
<feature type="transmembrane region" description="Helical" evidence="7">
    <location>
        <begin position="162"/>
        <end position="179"/>
    </location>
</feature>
<dbReference type="InterPro" id="IPR051605">
    <property type="entry name" value="CstA"/>
</dbReference>
<dbReference type="EMBL" id="CP013015">
    <property type="protein sequence ID" value="AMM40055.1"/>
    <property type="molecule type" value="Genomic_DNA"/>
</dbReference>
<sequence length="572" mass="63205">MHATFILCGGFILYFLFYKLYGSYLQKRIVGREDQPPPAIRLQDNIDFVPTNKYVLFGHHFASIAGAAPIVGPVIALIWGWLPALLWIWIGNVFMGATHDYLSLMASVRYDGHSIQWIAGKVIKKRTGYFFAWFILFVLILLVAAFGAILGKIFVAKPQVPSTYFLQIVAALILGVLLYRLRTHFWLATLMGIGMLIGAIILGMYFPISAGYKTWMLVFFFYIIVAASLPVHVLLQPRDYLNAWLLVAGLILGGLAVLFSFKKITLFAFTSFNVPLIAHRPTPFWPVIPLIIACGSLSGFHALVGSGTTSKQLSKEIEGLFIGYGSMLTEGFLSTLVVAVVSAYGLNVLAPDIAIDLKTNAFTFAQHYGKAINSAGGPVGFFSKAYGLAVHSVLGLPKEFVTILAAMWVASFAMTTLDTTNRLARYTLTEICEPLKESLPFVFQFITNRWTASLIPAAIGIGLAWTGAWSIIWPAFGGANQMLASIALMTVSAWVIRVQKKSGWVCLIPALFLWITVTLAIGWYLFVAVPVFMTKNPAQAYTLGIIILIMLFLDFLLIYDFFKPTRPELPNV</sequence>
<feature type="transmembrane region" description="Helical" evidence="7">
    <location>
        <begin position="242"/>
        <end position="264"/>
    </location>
</feature>
<keyword evidence="6 7" id="KW-0472">Membrane</keyword>
<dbReference type="Proteomes" id="UP000070560">
    <property type="component" value="Chromosome"/>
</dbReference>
<comment type="similarity">
    <text evidence="2">Belongs to the peptide transporter carbon starvation (CstA) (TC 2.A.114) family.</text>
</comment>
<evidence type="ECO:0000256" key="5">
    <source>
        <dbReference type="ARBA" id="ARBA00022989"/>
    </source>
</evidence>
<feature type="transmembrane region" description="Helical" evidence="7">
    <location>
        <begin position="129"/>
        <end position="150"/>
    </location>
</feature>
<feature type="transmembrane region" description="Helical" evidence="7">
    <location>
        <begin position="61"/>
        <end position="81"/>
    </location>
</feature>
<evidence type="ECO:0000259" key="8">
    <source>
        <dbReference type="Pfam" id="PF02554"/>
    </source>
</evidence>
<name>A0A7U4QIQ9_DESA2</name>
<evidence type="ECO:0000256" key="3">
    <source>
        <dbReference type="ARBA" id="ARBA00022475"/>
    </source>
</evidence>
<dbReference type="OrthoDB" id="9761224at2"/>
<dbReference type="InterPro" id="IPR003706">
    <property type="entry name" value="CstA_N"/>
</dbReference>
<keyword evidence="4 7" id="KW-0812">Transmembrane</keyword>
<keyword evidence="5 7" id="KW-1133">Transmembrane helix</keyword>
<evidence type="ECO:0000256" key="2">
    <source>
        <dbReference type="ARBA" id="ARBA00007755"/>
    </source>
</evidence>
<evidence type="ECO:0000256" key="1">
    <source>
        <dbReference type="ARBA" id="ARBA00004651"/>
    </source>
</evidence>
<proteinExistence type="inferred from homology"/>
<feature type="transmembrane region" description="Helical" evidence="7">
    <location>
        <begin position="284"/>
        <end position="307"/>
    </location>
</feature>
<evidence type="ECO:0000313" key="9">
    <source>
        <dbReference type="EMBL" id="AMM40055.1"/>
    </source>
</evidence>
<feature type="transmembrane region" description="Helical" evidence="7">
    <location>
        <begin position="538"/>
        <end position="559"/>
    </location>
</feature>
<dbReference type="PANTHER" id="PTHR30252">
    <property type="entry name" value="INNER MEMBRANE PEPTIDE TRANSPORTER"/>
    <property type="match status" value="1"/>
</dbReference>
<dbReference type="GO" id="GO:0009267">
    <property type="term" value="P:cellular response to starvation"/>
    <property type="evidence" value="ECO:0007669"/>
    <property type="project" value="InterPro"/>
</dbReference>
<feature type="transmembrane region" description="Helical" evidence="7">
    <location>
        <begin position="214"/>
        <end position="235"/>
    </location>
</feature>
<feature type="transmembrane region" description="Helical" evidence="7">
    <location>
        <begin position="186"/>
        <end position="208"/>
    </location>
</feature>
<comment type="subcellular location">
    <subcellularLocation>
        <location evidence="1">Cell membrane</location>
        <topology evidence="1">Multi-pass membrane protein</topology>
    </subcellularLocation>
</comment>
<keyword evidence="10" id="KW-1185">Reference proteome</keyword>
<feature type="transmembrane region" description="Helical" evidence="7">
    <location>
        <begin position="319"/>
        <end position="344"/>
    </location>
</feature>
<dbReference type="PANTHER" id="PTHR30252:SF0">
    <property type="entry name" value="PEPTIDE TRANSPORTER CSTA"/>
    <property type="match status" value="1"/>
</dbReference>
<feature type="transmembrane region" description="Helical" evidence="7">
    <location>
        <begin position="478"/>
        <end position="496"/>
    </location>
</feature>
<feature type="transmembrane region" description="Helical" evidence="7">
    <location>
        <begin position="503"/>
        <end position="526"/>
    </location>
</feature>
<dbReference type="Pfam" id="PF02554">
    <property type="entry name" value="CstA"/>
    <property type="match status" value="1"/>
</dbReference>
<protein>
    <submittedName>
        <fullName evidence="9">Carbon starvation protein CstA</fullName>
    </submittedName>
</protein>
<dbReference type="GO" id="GO:0005886">
    <property type="term" value="C:plasma membrane"/>
    <property type="evidence" value="ECO:0007669"/>
    <property type="project" value="UniProtKB-SubCell"/>
</dbReference>
<dbReference type="RefSeq" id="WP_066060361.1">
    <property type="nucleotide sequence ID" value="NZ_CP013015.1"/>
</dbReference>
<feature type="transmembrane region" description="Helical" evidence="7">
    <location>
        <begin position="400"/>
        <end position="417"/>
    </location>
</feature>
<feature type="transmembrane region" description="Helical" evidence="7">
    <location>
        <begin position="87"/>
        <end position="108"/>
    </location>
</feature>
<evidence type="ECO:0000256" key="7">
    <source>
        <dbReference type="SAM" id="Phobius"/>
    </source>
</evidence>
<accession>A0A7U4QIQ9</accession>
<evidence type="ECO:0000256" key="4">
    <source>
        <dbReference type="ARBA" id="ARBA00022692"/>
    </source>
</evidence>
<keyword evidence="3" id="KW-1003">Cell membrane</keyword>
<evidence type="ECO:0000313" key="10">
    <source>
        <dbReference type="Proteomes" id="UP000070560"/>
    </source>
</evidence>
<feature type="transmembrane region" description="Helical" evidence="7">
    <location>
        <begin position="6"/>
        <end position="25"/>
    </location>
</feature>
<organism evidence="9 10">
    <name type="scientific">Desulfofervidus auxilii</name>
    <dbReference type="NCBI Taxonomy" id="1621989"/>
    <lineage>
        <taxon>Bacteria</taxon>
        <taxon>Pseudomonadati</taxon>
        <taxon>Thermodesulfobacteriota</taxon>
        <taxon>Candidatus Desulfofervidia</taxon>
        <taxon>Candidatus Desulfofervidales</taxon>
        <taxon>Candidatus Desulfofervidaceae</taxon>
        <taxon>Candidatus Desulfofervidus</taxon>
    </lineage>
</organism>
<dbReference type="KEGG" id="daw:HS1_000249"/>
<feature type="domain" description="CstA N-terminal" evidence="8">
    <location>
        <begin position="3"/>
        <end position="517"/>
    </location>
</feature>